<sequence length="49" mass="5479">MENAEWGMGAENANFPHSAFPIRHCFSPRSGGSLSRGCLRRYNGFPFFA</sequence>
<protein>
    <submittedName>
        <fullName evidence="1">Uncharacterized protein</fullName>
    </submittedName>
</protein>
<evidence type="ECO:0000313" key="1">
    <source>
        <dbReference type="EMBL" id="BBO30595.1"/>
    </source>
</evidence>
<accession>A0A5K7X2N8</accession>
<dbReference type="EMBL" id="AP021861">
    <property type="protein sequence ID" value="BBO30595.1"/>
    <property type="molecule type" value="Genomic_DNA"/>
</dbReference>
<reference evidence="2" key="1">
    <citation type="submission" date="2019-10" db="EMBL/GenBank/DDBJ databases">
        <title>Lacipirellula parvula gen. nov., sp. nov., representing a lineage of planctomycetes widespread in freshwater anoxic habitats, and description of the family Lacipirellulaceae.</title>
        <authorList>
            <person name="Dedysh S.N."/>
            <person name="Kulichevskaya I.S."/>
            <person name="Beletsky A.V."/>
            <person name="Rakitin A.L."/>
            <person name="Mardanov A.V."/>
            <person name="Ivanova A.A."/>
            <person name="Saltykova V.X."/>
            <person name="Rijpstra W.I.C."/>
            <person name="Sinninghe Damste J.S."/>
            <person name="Ravin N.V."/>
        </authorList>
    </citation>
    <scope>NUCLEOTIDE SEQUENCE [LARGE SCALE GENOMIC DNA]</scope>
    <source>
        <strain evidence="2">PX69</strain>
    </source>
</reference>
<dbReference type="KEGG" id="lpav:PLANPX_0207"/>
<gene>
    <name evidence="1" type="ORF">PLANPX_0207</name>
</gene>
<name>A0A5K7X2N8_9BACT</name>
<evidence type="ECO:0000313" key="2">
    <source>
        <dbReference type="Proteomes" id="UP000326837"/>
    </source>
</evidence>
<dbReference type="AlphaFoldDB" id="A0A5K7X2N8"/>
<proteinExistence type="predicted"/>
<organism evidence="1 2">
    <name type="scientific">Lacipirellula parvula</name>
    <dbReference type="NCBI Taxonomy" id="2650471"/>
    <lineage>
        <taxon>Bacteria</taxon>
        <taxon>Pseudomonadati</taxon>
        <taxon>Planctomycetota</taxon>
        <taxon>Planctomycetia</taxon>
        <taxon>Pirellulales</taxon>
        <taxon>Lacipirellulaceae</taxon>
        <taxon>Lacipirellula</taxon>
    </lineage>
</organism>
<keyword evidence="2" id="KW-1185">Reference proteome</keyword>
<dbReference type="Proteomes" id="UP000326837">
    <property type="component" value="Chromosome"/>
</dbReference>